<proteinExistence type="predicted"/>
<accession>A0A915L8J2</accession>
<dbReference type="AlphaFoldDB" id="A0A915L8J2"/>
<organism evidence="1 2">
    <name type="scientific">Romanomermis culicivorax</name>
    <name type="common">Nematode worm</name>
    <dbReference type="NCBI Taxonomy" id="13658"/>
    <lineage>
        <taxon>Eukaryota</taxon>
        <taxon>Metazoa</taxon>
        <taxon>Ecdysozoa</taxon>
        <taxon>Nematoda</taxon>
        <taxon>Enoplea</taxon>
        <taxon>Dorylaimia</taxon>
        <taxon>Mermithida</taxon>
        <taxon>Mermithoidea</taxon>
        <taxon>Mermithidae</taxon>
        <taxon>Romanomermis</taxon>
    </lineage>
</organism>
<dbReference type="Proteomes" id="UP000887565">
    <property type="component" value="Unplaced"/>
</dbReference>
<name>A0A915L8J2_ROMCU</name>
<protein>
    <submittedName>
        <fullName evidence="2">Uncharacterized protein</fullName>
    </submittedName>
</protein>
<dbReference type="WBParaSite" id="nRc.2.0.1.t46778-RA">
    <property type="protein sequence ID" value="nRc.2.0.1.t46778-RA"/>
    <property type="gene ID" value="nRc.2.0.1.g46778"/>
</dbReference>
<keyword evidence="1" id="KW-1185">Reference proteome</keyword>
<evidence type="ECO:0000313" key="2">
    <source>
        <dbReference type="WBParaSite" id="nRc.2.0.1.t46778-RA"/>
    </source>
</evidence>
<evidence type="ECO:0000313" key="1">
    <source>
        <dbReference type="Proteomes" id="UP000887565"/>
    </source>
</evidence>
<sequence>MQSTQRYRTREIFVPFGWRLPSAKLKLKLQRANTNALPPAKWNWTCFRDPNIRSEFQIALSNQFAMLKPSDYINQEEKQPSVFVMESAAELCLPVCRRTQQWISDECLDIIEQRKRAKHINLGQYRRLNKDV</sequence>
<reference evidence="2" key="1">
    <citation type="submission" date="2022-11" db="UniProtKB">
        <authorList>
            <consortium name="WormBaseParasite"/>
        </authorList>
    </citation>
    <scope>IDENTIFICATION</scope>
</reference>